<protein>
    <submittedName>
        <fullName evidence="3">MerC mercury resistance protein</fullName>
    </submittedName>
</protein>
<sequence>MPRYAPSVALDRIAATWAVICAVHCFALPLLLFAIPSLSIALYSFNAPNRGIAMALLRLISLEPWFIGFGLLLSAVAMAHGRRWHRSLYPSLIACSGGVSLVAAWYGRMLAGGWVHIAGVVLGGALLVIGHLVNLRMLRRQGENRGPRVSPPPVSSMETSRQP</sequence>
<dbReference type="InterPro" id="IPR004891">
    <property type="entry name" value="Mercury-R_MerC"/>
</dbReference>
<comment type="caution">
    <text evidence="3">The sequence shown here is derived from an EMBL/GenBank/DDBJ whole genome shotgun (WGS) entry which is preliminary data.</text>
</comment>
<keyword evidence="2" id="KW-0812">Transmembrane</keyword>
<keyword evidence="2" id="KW-1133">Transmembrane helix</keyword>
<gene>
    <name evidence="3" type="ORF">EC912_103167</name>
</gene>
<keyword evidence="4" id="KW-1185">Reference proteome</keyword>
<feature type="region of interest" description="Disordered" evidence="1">
    <location>
        <begin position="143"/>
        <end position="163"/>
    </location>
</feature>
<evidence type="ECO:0000256" key="1">
    <source>
        <dbReference type="SAM" id="MobiDB-lite"/>
    </source>
</evidence>
<keyword evidence="2" id="KW-0472">Membrane</keyword>
<dbReference type="EMBL" id="SMCS01000003">
    <property type="protein sequence ID" value="TCV94682.1"/>
    <property type="molecule type" value="Genomic_DNA"/>
</dbReference>
<evidence type="ECO:0000256" key="2">
    <source>
        <dbReference type="SAM" id="Phobius"/>
    </source>
</evidence>
<dbReference type="GO" id="GO:0015097">
    <property type="term" value="F:mercury ion transmembrane transporter activity"/>
    <property type="evidence" value="ECO:0007669"/>
    <property type="project" value="InterPro"/>
</dbReference>
<name>A0A4R3YQQ3_9GAMM</name>
<proteinExistence type="predicted"/>
<dbReference type="OrthoDB" id="5966279at2"/>
<reference evidence="3 4" key="1">
    <citation type="submission" date="2019-03" db="EMBL/GenBank/DDBJ databases">
        <title>Above-ground endophytic microbial communities from plants in different locations in the United States.</title>
        <authorList>
            <person name="Frank C."/>
        </authorList>
    </citation>
    <scope>NUCLEOTIDE SEQUENCE [LARGE SCALE GENOMIC DNA]</scope>
    <source>
        <strain evidence="3 4">LP_13_YM</strain>
    </source>
</reference>
<dbReference type="AlphaFoldDB" id="A0A4R3YQQ3"/>
<dbReference type="GO" id="GO:0016020">
    <property type="term" value="C:membrane"/>
    <property type="evidence" value="ECO:0007669"/>
    <property type="project" value="InterPro"/>
</dbReference>
<feature type="transmembrane region" description="Helical" evidence="2">
    <location>
        <begin position="55"/>
        <end position="76"/>
    </location>
</feature>
<dbReference type="RefSeq" id="WP_132143222.1">
    <property type="nucleotide sequence ID" value="NZ_SMCS01000003.1"/>
</dbReference>
<feature type="transmembrane region" description="Helical" evidence="2">
    <location>
        <begin position="88"/>
        <end position="107"/>
    </location>
</feature>
<dbReference type="Pfam" id="PF03203">
    <property type="entry name" value="MerC"/>
    <property type="match status" value="1"/>
</dbReference>
<dbReference type="Proteomes" id="UP000295645">
    <property type="component" value="Unassembled WGS sequence"/>
</dbReference>
<evidence type="ECO:0000313" key="3">
    <source>
        <dbReference type="EMBL" id="TCV94682.1"/>
    </source>
</evidence>
<organism evidence="3 4">
    <name type="scientific">Luteibacter rhizovicinus</name>
    <dbReference type="NCBI Taxonomy" id="242606"/>
    <lineage>
        <taxon>Bacteria</taxon>
        <taxon>Pseudomonadati</taxon>
        <taxon>Pseudomonadota</taxon>
        <taxon>Gammaproteobacteria</taxon>
        <taxon>Lysobacterales</taxon>
        <taxon>Rhodanobacteraceae</taxon>
        <taxon>Luteibacter</taxon>
    </lineage>
</organism>
<accession>A0A4R3YQQ3</accession>
<feature type="transmembrane region" description="Helical" evidence="2">
    <location>
        <begin position="113"/>
        <end position="135"/>
    </location>
</feature>
<evidence type="ECO:0000313" key="4">
    <source>
        <dbReference type="Proteomes" id="UP000295645"/>
    </source>
</evidence>
<feature type="transmembrane region" description="Helical" evidence="2">
    <location>
        <begin position="12"/>
        <end position="35"/>
    </location>
</feature>